<protein>
    <submittedName>
        <fullName evidence="5">DeoR/GlpR family DNA-binding transcription regulator</fullName>
    </submittedName>
</protein>
<dbReference type="Gene3D" id="3.40.50.1360">
    <property type="match status" value="1"/>
</dbReference>
<sequence>MRPRPEGAVTRAGRWWRDRHRPVKGWDARALPDGWNFLVGAGVPDGWTVGGERTGAYVSENQNLLAEQRRALILDEVRRRGGVRVNELTRKLGVSDMTVRRDLDALARQGVLEKVHGGAVPVVEASTHEPGFEAKSGLELSAKEDIARAAARLVAPGAAIALSGGTTTYALAQHLLEVPELTVVTNSVRVADVFHAAQRTSGQRQGSATVVLTGGVRTPSDSLVGPVADQAIASLHFDLLFLGVHGISVEAGLSTPNLAEAETNRRLVHSARRVVVVADHTKWGTVGLSSFAALAQVDTLVTDAGLAAEARAEISEHLRVVVAGEPGEDGTDI</sequence>
<comment type="caution">
    <text evidence="5">The sequence shown here is derived from an EMBL/GenBank/DDBJ whole genome shotgun (WGS) entry which is preliminary data.</text>
</comment>
<accession>A0ABP6NR05</accession>
<dbReference type="SMART" id="SM01134">
    <property type="entry name" value="DeoRC"/>
    <property type="match status" value="1"/>
</dbReference>
<dbReference type="PANTHER" id="PTHR30363">
    <property type="entry name" value="HTH-TYPE TRANSCRIPTIONAL REGULATOR SRLR-RELATED"/>
    <property type="match status" value="1"/>
</dbReference>
<dbReference type="PROSITE" id="PS51000">
    <property type="entry name" value="HTH_DEOR_2"/>
    <property type="match status" value="1"/>
</dbReference>
<evidence type="ECO:0000256" key="2">
    <source>
        <dbReference type="ARBA" id="ARBA00023125"/>
    </source>
</evidence>
<dbReference type="EMBL" id="BAAAVM010000085">
    <property type="protein sequence ID" value="GAA3156069.1"/>
    <property type="molecule type" value="Genomic_DNA"/>
</dbReference>
<evidence type="ECO:0000256" key="1">
    <source>
        <dbReference type="ARBA" id="ARBA00023015"/>
    </source>
</evidence>
<keyword evidence="1" id="KW-0805">Transcription regulation</keyword>
<dbReference type="Pfam" id="PF00455">
    <property type="entry name" value="DeoRC"/>
    <property type="match status" value="1"/>
</dbReference>
<keyword evidence="3" id="KW-0804">Transcription</keyword>
<dbReference type="InterPro" id="IPR037171">
    <property type="entry name" value="NagB/RpiA_transferase-like"/>
</dbReference>
<dbReference type="InterPro" id="IPR018356">
    <property type="entry name" value="Tscrpt_reg_HTH_DeoR_CS"/>
</dbReference>
<dbReference type="Gene3D" id="1.10.10.10">
    <property type="entry name" value="Winged helix-like DNA-binding domain superfamily/Winged helix DNA-binding domain"/>
    <property type="match status" value="1"/>
</dbReference>
<proteinExistence type="predicted"/>
<dbReference type="PRINTS" id="PR00037">
    <property type="entry name" value="HTHLACR"/>
</dbReference>
<dbReference type="InterPro" id="IPR036388">
    <property type="entry name" value="WH-like_DNA-bd_sf"/>
</dbReference>
<dbReference type="Pfam" id="PF08220">
    <property type="entry name" value="HTH_DeoR"/>
    <property type="match status" value="1"/>
</dbReference>
<dbReference type="SUPFAM" id="SSF46785">
    <property type="entry name" value="Winged helix' DNA-binding domain"/>
    <property type="match status" value="1"/>
</dbReference>
<dbReference type="InterPro" id="IPR001034">
    <property type="entry name" value="DeoR_HTH"/>
</dbReference>
<organism evidence="5 6">
    <name type="scientific">Streptomyces rameus</name>
    <dbReference type="NCBI Taxonomy" id="68261"/>
    <lineage>
        <taxon>Bacteria</taxon>
        <taxon>Bacillati</taxon>
        <taxon>Actinomycetota</taxon>
        <taxon>Actinomycetes</taxon>
        <taxon>Kitasatosporales</taxon>
        <taxon>Streptomycetaceae</taxon>
        <taxon>Streptomyces</taxon>
    </lineage>
</organism>
<dbReference type="Proteomes" id="UP001500893">
    <property type="component" value="Unassembled WGS sequence"/>
</dbReference>
<keyword evidence="2 5" id="KW-0238">DNA-binding</keyword>
<gene>
    <name evidence="5" type="ORF">GCM10010521_50050</name>
</gene>
<dbReference type="InterPro" id="IPR014036">
    <property type="entry name" value="DeoR-like_C"/>
</dbReference>
<keyword evidence="6" id="KW-1185">Reference proteome</keyword>
<dbReference type="InterPro" id="IPR050313">
    <property type="entry name" value="Carb_Metab_HTH_regulators"/>
</dbReference>
<evidence type="ECO:0000313" key="6">
    <source>
        <dbReference type="Proteomes" id="UP001500893"/>
    </source>
</evidence>
<dbReference type="SUPFAM" id="SSF100950">
    <property type="entry name" value="NagB/RpiA/CoA transferase-like"/>
    <property type="match status" value="1"/>
</dbReference>
<reference evidence="6" key="1">
    <citation type="journal article" date="2019" name="Int. J. Syst. Evol. Microbiol.">
        <title>The Global Catalogue of Microorganisms (GCM) 10K type strain sequencing project: providing services to taxonomists for standard genome sequencing and annotation.</title>
        <authorList>
            <consortium name="The Broad Institute Genomics Platform"/>
            <consortium name="The Broad Institute Genome Sequencing Center for Infectious Disease"/>
            <person name="Wu L."/>
            <person name="Ma J."/>
        </authorList>
    </citation>
    <scope>NUCLEOTIDE SEQUENCE [LARGE SCALE GENOMIC DNA]</scope>
    <source>
        <strain evidence="6">JCM 11574</strain>
    </source>
</reference>
<feature type="domain" description="HTH deoR-type" evidence="4">
    <location>
        <begin position="66"/>
        <end position="121"/>
    </location>
</feature>
<evidence type="ECO:0000256" key="3">
    <source>
        <dbReference type="ARBA" id="ARBA00023163"/>
    </source>
</evidence>
<dbReference type="GO" id="GO:0003677">
    <property type="term" value="F:DNA binding"/>
    <property type="evidence" value="ECO:0007669"/>
    <property type="project" value="UniProtKB-KW"/>
</dbReference>
<name>A0ABP6NR05_9ACTN</name>
<evidence type="ECO:0000313" key="5">
    <source>
        <dbReference type="EMBL" id="GAA3156069.1"/>
    </source>
</evidence>
<dbReference type="PROSITE" id="PS00894">
    <property type="entry name" value="HTH_DEOR_1"/>
    <property type="match status" value="1"/>
</dbReference>
<dbReference type="SMART" id="SM00420">
    <property type="entry name" value="HTH_DEOR"/>
    <property type="match status" value="1"/>
</dbReference>
<dbReference type="PANTHER" id="PTHR30363:SF44">
    <property type="entry name" value="AGA OPERON TRANSCRIPTIONAL REPRESSOR-RELATED"/>
    <property type="match status" value="1"/>
</dbReference>
<dbReference type="InterPro" id="IPR036390">
    <property type="entry name" value="WH_DNA-bd_sf"/>
</dbReference>
<evidence type="ECO:0000259" key="4">
    <source>
        <dbReference type="PROSITE" id="PS51000"/>
    </source>
</evidence>